<dbReference type="InterPro" id="IPR011320">
    <property type="entry name" value="RNase_H1_N"/>
</dbReference>
<feature type="non-terminal residue" evidence="2">
    <location>
        <position position="1"/>
    </location>
</feature>
<dbReference type="Proteomes" id="UP000652761">
    <property type="component" value="Unassembled WGS sequence"/>
</dbReference>
<keyword evidence="3" id="KW-1185">Reference proteome</keyword>
<name>A0A843UQG1_COLES</name>
<evidence type="ECO:0000259" key="1">
    <source>
        <dbReference type="Pfam" id="PF01693"/>
    </source>
</evidence>
<feature type="domain" description="Ribonuclease H1 N-terminal" evidence="1">
    <location>
        <begin position="11"/>
        <end position="50"/>
    </location>
</feature>
<protein>
    <recommendedName>
        <fullName evidence="1">Ribonuclease H1 N-terminal domain-containing protein</fullName>
    </recommendedName>
</protein>
<evidence type="ECO:0000313" key="2">
    <source>
        <dbReference type="EMBL" id="MQL85541.1"/>
    </source>
</evidence>
<organism evidence="2 3">
    <name type="scientific">Colocasia esculenta</name>
    <name type="common">Wild taro</name>
    <name type="synonym">Arum esculentum</name>
    <dbReference type="NCBI Taxonomy" id="4460"/>
    <lineage>
        <taxon>Eukaryota</taxon>
        <taxon>Viridiplantae</taxon>
        <taxon>Streptophyta</taxon>
        <taxon>Embryophyta</taxon>
        <taxon>Tracheophyta</taxon>
        <taxon>Spermatophyta</taxon>
        <taxon>Magnoliopsida</taxon>
        <taxon>Liliopsida</taxon>
        <taxon>Araceae</taxon>
        <taxon>Aroideae</taxon>
        <taxon>Colocasieae</taxon>
        <taxon>Colocasia</taxon>
    </lineage>
</organism>
<dbReference type="AlphaFoldDB" id="A0A843UQG1"/>
<dbReference type="SUPFAM" id="SSF55658">
    <property type="entry name" value="L9 N-domain-like"/>
    <property type="match status" value="1"/>
</dbReference>
<comment type="caution">
    <text evidence="2">The sequence shown here is derived from an EMBL/GenBank/DDBJ whole genome shotgun (WGS) entry which is preliminary data.</text>
</comment>
<gene>
    <name evidence="2" type="ORF">Taro_018067</name>
</gene>
<dbReference type="InterPro" id="IPR037056">
    <property type="entry name" value="RNase_H1_N_sf"/>
</dbReference>
<evidence type="ECO:0000313" key="3">
    <source>
        <dbReference type="Proteomes" id="UP000652761"/>
    </source>
</evidence>
<proteinExistence type="predicted"/>
<dbReference type="Gene3D" id="3.40.970.10">
    <property type="entry name" value="Ribonuclease H1, N-terminal domain"/>
    <property type="match status" value="1"/>
</dbReference>
<dbReference type="EMBL" id="NMUH01000835">
    <property type="protein sequence ID" value="MQL85541.1"/>
    <property type="molecule type" value="Genomic_DNA"/>
</dbReference>
<dbReference type="InterPro" id="IPR009027">
    <property type="entry name" value="Ribosomal_bL9/RNase_H1_N"/>
</dbReference>
<accession>A0A843UQG1</accession>
<reference evidence="2" key="1">
    <citation type="submission" date="2017-07" db="EMBL/GenBank/DDBJ databases">
        <title>Taro Niue Genome Assembly and Annotation.</title>
        <authorList>
            <person name="Atibalentja N."/>
            <person name="Keating K."/>
            <person name="Fields C.J."/>
        </authorList>
    </citation>
    <scope>NUCLEOTIDE SEQUENCE</scope>
    <source>
        <strain evidence="2">Niue_2</strain>
        <tissue evidence="2">Leaf</tissue>
    </source>
</reference>
<dbReference type="Pfam" id="PF01693">
    <property type="entry name" value="Cauli_VI"/>
    <property type="match status" value="1"/>
</dbReference>
<sequence>LTVKLNMARYKCYVVCVGHRPGVYYTWSECYEQVNGYPGARYKGFATVEEGNMAFRGIILRPTSSANDTVQIQAPSVVHETQLREAEEHVVYRDVAIALLRFTYIVVPTGTEPIHPRILHDDRFYPYFKELTYSMVMLKEESLTQGCIDVQWGDKN</sequence>
<dbReference type="OrthoDB" id="407198at2759"/>